<dbReference type="EMBL" id="ASHM01002542">
    <property type="protein sequence ID" value="PNY08482.1"/>
    <property type="molecule type" value="Genomic_DNA"/>
</dbReference>
<proteinExistence type="predicted"/>
<dbReference type="Proteomes" id="UP000236291">
    <property type="component" value="Unassembled WGS sequence"/>
</dbReference>
<organism evidence="1 2">
    <name type="scientific">Trifolium pratense</name>
    <name type="common">Red clover</name>
    <dbReference type="NCBI Taxonomy" id="57577"/>
    <lineage>
        <taxon>Eukaryota</taxon>
        <taxon>Viridiplantae</taxon>
        <taxon>Streptophyta</taxon>
        <taxon>Embryophyta</taxon>
        <taxon>Tracheophyta</taxon>
        <taxon>Spermatophyta</taxon>
        <taxon>Magnoliopsida</taxon>
        <taxon>eudicotyledons</taxon>
        <taxon>Gunneridae</taxon>
        <taxon>Pentapetalae</taxon>
        <taxon>rosids</taxon>
        <taxon>fabids</taxon>
        <taxon>Fabales</taxon>
        <taxon>Fabaceae</taxon>
        <taxon>Papilionoideae</taxon>
        <taxon>50 kb inversion clade</taxon>
        <taxon>NPAAA clade</taxon>
        <taxon>Hologalegina</taxon>
        <taxon>IRL clade</taxon>
        <taxon>Trifolieae</taxon>
        <taxon>Trifolium</taxon>
    </lineage>
</organism>
<dbReference type="AlphaFoldDB" id="A0A2K3NZL7"/>
<comment type="caution">
    <text evidence="1">The sequence shown here is derived from an EMBL/GenBank/DDBJ whole genome shotgun (WGS) entry which is preliminary data.</text>
</comment>
<reference evidence="1 2" key="2">
    <citation type="journal article" date="2017" name="Front. Plant Sci.">
        <title>Gene Classification and Mining of Molecular Markers Useful in Red Clover (Trifolium pratense) Breeding.</title>
        <authorList>
            <person name="Istvanek J."/>
            <person name="Dluhosova J."/>
            <person name="Dluhos P."/>
            <person name="Patkova L."/>
            <person name="Nedelnik J."/>
            <person name="Repkova J."/>
        </authorList>
    </citation>
    <scope>NUCLEOTIDE SEQUENCE [LARGE SCALE GENOMIC DNA]</scope>
    <source>
        <strain evidence="2">cv. Tatra</strain>
        <tissue evidence="1">Young leaves</tissue>
    </source>
</reference>
<evidence type="ECO:0000313" key="1">
    <source>
        <dbReference type="EMBL" id="PNY08482.1"/>
    </source>
</evidence>
<gene>
    <name evidence="1" type="ORF">L195_g005008</name>
</gene>
<reference evidence="1 2" key="1">
    <citation type="journal article" date="2014" name="Am. J. Bot.">
        <title>Genome assembly and annotation for red clover (Trifolium pratense; Fabaceae).</title>
        <authorList>
            <person name="Istvanek J."/>
            <person name="Jaros M."/>
            <person name="Krenek A."/>
            <person name="Repkova J."/>
        </authorList>
    </citation>
    <scope>NUCLEOTIDE SEQUENCE [LARGE SCALE GENOMIC DNA]</scope>
    <source>
        <strain evidence="2">cv. Tatra</strain>
        <tissue evidence="1">Young leaves</tissue>
    </source>
</reference>
<evidence type="ECO:0000313" key="2">
    <source>
        <dbReference type="Proteomes" id="UP000236291"/>
    </source>
</evidence>
<name>A0A2K3NZL7_TRIPR</name>
<sequence length="139" mass="15362">MEIGKFGTGKLEVGKVIMAYGHPHDYLASGCVGKNFYPCFANITTNLGNLTCKNHEIDHLSRQSRFKVMEDVWNLGSITRAEKEPDMYGKNLDFEKNLLARLPIIQAGGMVCGSGAFGASIFNFDNEIVGMHVYGVLRI</sequence>
<protein>
    <submittedName>
        <fullName evidence="1">Uncharacterized protein</fullName>
    </submittedName>
</protein>
<accession>A0A2K3NZL7</accession>